<dbReference type="GeneID" id="93035497"/>
<dbReference type="SUPFAM" id="SSF46894">
    <property type="entry name" value="C-terminal effector domain of the bipartite response regulators"/>
    <property type="match status" value="1"/>
</dbReference>
<dbReference type="Gene3D" id="1.10.10.10">
    <property type="entry name" value="Winged helix-like DNA-binding domain superfamily/Winged helix DNA-binding domain"/>
    <property type="match status" value="1"/>
</dbReference>
<dbReference type="GO" id="GO:0006355">
    <property type="term" value="P:regulation of DNA-templated transcription"/>
    <property type="evidence" value="ECO:0007669"/>
    <property type="project" value="InterPro"/>
</dbReference>
<proteinExistence type="predicted"/>
<accession>A0AAQ1H5V8</accession>
<dbReference type="RefSeq" id="WP_224267565.1">
    <property type="nucleotide sequence ID" value="NZ_ABJEES020000006.1"/>
</dbReference>
<dbReference type="InterPro" id="IPR016032">
    <property type="entry name" value="Sig_transdc_resp-reg_C-effctor"/>
</dbReference>
<gene>
    <name evidence="3" type="ORF">CITRO92_1287</name>
</gene>
<evidence type="ECO:0000256" key="1">
    <source>
        <dbReference type="ARBA" id="ARBA00023125"/>
    </source>
</evidence>
<dbReference type="InterPro" id="IPR001867">
    <property type="entry name" value="OmpR/PhoB-type_DNA-bd"/>
</dbReference>
<protein>
    <submittedName>
        <fullName evidence="3">Membrane protein</fullName>
    </submittedName>
</protein>
<dbReference type="EMBL" id="LT556085">
    <property type="protein sequence ID" value="SAZ21193.1"/>
    <property type="molecule type" value="Genomic_DNA"/>
</dbReference>
<dbReference type="GO" id="GO:0000160">
    <property type="term" value="P:phosphorelay signal transduction system"/>
    <property type="evidence" value="ECO:0007669"/>
    <property type="project" value="InterPro"/>
</dbReference>
<keyword evidence="1" id="KW-0238">DNA-binding</keyword>
<dbReference type="Pfam" id="PF00486">
    <property type="entry name" value="Trans_reg_C"/>
    <property type="match status" value="1"/>
</dbReference>
<sequence length="135" mass="15585">MMEYQLHGFMIGREIFFDISESRIFRLPVNKMDSVIAFGGVFFNRTMLRLFVYLLLNARTHYVSKDELLVNVWEKNELSASTQRLSTMVKNLNNKLYLLGLPQHSIVSVKGSGYILALDNIQPLYSAVDEADYQI</sequence>
<evidence type="ECO:0000313" key="4">
    <source>
        <dbReference type="Proteomes" id="UP000245995"/>
    </source>
</evidence>
<feature type="domain" description="OmpR/PhoB-type" evidence="2">
    <location>
        <begin position="49"/>
        <end position="116"/>
    </location>
</feature>
<dbReference type="Proteomes" id="UP000245995">
    <property type="component" value="Chromosome CITRO92"/>
</dbReference>
<evidence type="ECO:0000259" key="2">
    <source>
        <dbReference type="Pfam" id="PF00486"/>
    </source>
</evidence>
<dbReference type="GO" id="GO:0003677">
    <property type="term" value="F:DNA binding"/>
    <property type="evidence" value="ECO:0007669"/>
    <property type="project" value="UniProtKB-KW"/>
</dbReference>
<name>A0AAQ1H5V8_CITAM</name>
<dbReference type="AlphaFoldDB" id="A0AAQ1H5V8"/>
<dbReference type="InterPro" id="IPR036388">
    <property type="entry name" value="WH-like_DNA-bd_sf"/>
</dbReference>
<evidence type="ECO:0000313" key="3">
    <source>
        <dbReference type="EMBL" id="SAZ21193.1"/>
    </source>
</evidence>
<reference evidence="3 4" key="1">
    <citation type="submission" date="2016-04" db="EMBL/GenBank/DDBJ databases">
        <authorList>
            <person name="Regsiter A."/>
            <person name="William W."/>
        </authorList>
    </citation>
    <scope>NUCLEOTIDE SEQUENCE [LARGE SCALE GENOMIC DNA]</scope>
    <source>
        <strain evidence="3 4">92</strain>
    </source>
</reference>
<organism evidence="3 4">
    <name type="scientific">Citrobacter amalonaticus</name>
    <dbReference type="NCBI Taxonomy" id="35703"/>
    <lineage>
        <taxon>Bacteria</taxon>
        <taxon>Pseudomonadati</taxon>
        <taxon>Pseudomonadota</taxon>
        <taxon>Gammaproteobacteria</taxon>
        <taxon>Enterobacterales</taxon>
        <taxon>Enterobacteriaceae</taxon>
        <taxon>Citrobacter</taxon>
    </lineage>
</organism>